<dbReference type="GO" id="GO:1902201">
    <property type="term" value="P:negative regulation of bacterial-type flagellum-dependent cell motility"/>
    <property type="evidence" value="ECO:0007669"/>
    <property type="project" value="TreeGrafter"/>
</dbReference>
<dbReference type="OrthoDB" id="9803824at2"/>
<accession>A0A1T5J116</accession>
<dbReference type="InterPro" id="IPR007894">
    <property type="entry name" value="MASE2"/>
</dbReference>
<dbReference type="GO" id="GO:0005886">
    <property type="term" value="C:plasma membrane"/>
    <property type="evidence" value="ECO:0007669"/>
    <property type="project" value="TreeGrafter"/>
</dbReference>
<dbReference type="GO" id="GO:0052621">
    <property type="term" value="F:diguanylate cyclase activity"/>
    <property type="evidence" value="ECO:0007669"/>
    <property type="project" value="UniProtKB-EC"/>
</dbReference>
<dbReference type="CDD" id="cd01949">
    <property type="entry name" value="GGDEF"/>
    <property type="match status" value="1"/>
</dbReference>
<dbReference type="InterPro" id="IPR029787">
    <property type="entry name" value="Nucleotide_cyclase"/>
</dbReference>
<evidence type="ECO:0000313" key="7">
    <source>
        <dbReference type="EMBL" id="SKC45189.1"/>
    </source>
</evidence>
<feature type="transmembrane region" description="Helical" evidence="5">
    <location>
        <begin position="168"/>
        <end position="189"/>
    </location>
</feature>
<dbReference type="SUPFAM" id="SSF55073">
    <property type="entry name" value="Nucleotide cyclase"/>
    <property type="match status" value="1"/>
</dbReference>
<keyword evidence="5" id="KW-0472">Membrane</keyword>
<proteinExistence type="predicted"/>
<dbReference type="Pfam" id="PF05230">
    <property type="entry name" value="MASE2"/>
    <property type="match status" value="1"/>
</dbReference>
<dbReference type="EMBL" id="FUZV01000001">
    <property type="protein sequence ID" value="SKC45189.1"/>
    <property type="molecule type" value="Genomic_DNA"/>
</dbReference>
<dbReference type="InterPro" id="IPR000160">
    <property type="entry name" value="GGDEF_dom"/>
</dbReference>
<dbReference type="SMART" id="SM00267">
    <property type="entry name" value="GGDEF"/>
    <property type="match status" value="1"/>
</dbReference>
<feature type="transmembrane region" description="Helical" evidence="5">
    <location>
        <begin position="66"/>
        <end position="84"/>
    </location>
</feature>
<feature type="region of interest" description="Disordered" evidence="4">
    <location>
        <begin position="1"/>
        <end position="23"/>
    </location>
</feature>
<dbReference type="PANTHER" id="PTHR45138:SF9">
    <property type="entry name" value="DIGUANYLATE CYCLASE DGCM-RELATED"/>
    <property type="match status" value="1"/>
</dbReference>
<evidence type="ECO:0000256" key="5">
    <source>
        <dbReference type="SAM" id="Phobius"/>
    </source>
</evidence>
<evidence type="ECO:0000256" key="2">
    <source>
        <dbReference type="ARBA" id="ARBA00012528"/>
    </source>
</evidence>
<feature type="transmembrane region" description="Helical" evidence="5">
    <location>
        <begin position="140"/>
        <end position="162"/>
    </location>
</feature>
<evidence type="ECO:0000256" key="1">
    <source>
        <dbReference type="ARBA" id="ARBA00001946"/>
    </source>
</evidence>
<keyword evidence="8" id="KW-1185">Reference proteome</keyword>
<keyword evidence="5" id="KW-0812">Transmembrane</keyword>
<dbReference type="Pfam" id="PF00990">
    <property type="entry name" value="GGDEF"/>
    <property type="match status" value="1"/>
</dbReference>
<evidence type="ECO:0000256" key="4">
    <source>
        <dbReference type="SAM" id="MobiDB-lite"/>
    </source>
</evidence>
<gene>
    <name evidence="7" type="ORF">SAMN06296058_0429</name>
</gene>
<dbReference type="FunFam" id="3.30.70.270:FF:000001">
    <property type="entry name" value="Diguanylate cyclase domain protein"/>
    <property type="match status" value="1"/>
</dbReference>
<dbReference type="EC" id="2.7.7.65" evidence="2"/>
<dbReference type="AlphaFoldDB" id="A0A1T5J116"/>
<evidence type="ECO:0000256" key="3">
    <source>
        <dbReference type="ARBA" id="ARBA00034247"/>
    </source>
</evidence>
<dbReference type="Proteomes" id="UP000190341">
    <property type="component" value="Unassembled WGS sequence"/>
</dbReference>
<comment type="catalytic activity">
    <reaction evidence="3">
        <text>2 GTP = 3',3'-c-di-GMP + 2 diphosphate</text>
        <dbReference type="Rhea" id="RHEA:24898"/>
        <dbReference type="ChEBI" id="CHEBI:33019"/>
        <dbReference type="ChEBI" id="CHEBI:37565"/>
        <dbReference type="ChEBI" id="CHEBI:58805"/>
        <dbReference type="EC" id="2.7.7.65"/>
    </reaction>
</comment>
<dbReference type="GO" id="GO:0043709">
    <property type="term" value="P:cell adhesion involved in single-species biofilm formation"/>
    <property type="evidence" value="ECO:0007669"/>
    <property type="project" value="TreeGrafter"/>
</dbReference>
<reference evidence="7 8" key="1">
    <citation type="submission" date="2017-02" db="EMBL/GenBank/DDBJ databases">
        <authorList>
            <person name="Peterson S.W."/>
        </authorList>
    </citation>
    <scope>NUCLEOTIDE SEQUENCE [LARGE SCALE GENOMIC DNA]</scope>
    <source>
        <strain evidence="7 8">P15</strain>
    </source>
</reference>
<organism evidence="7 8">
    <name type="scientific">Pseudoxanthomonas indica</name>
    <dbReference type="NCBI Taxonomy" id="428993"/>
    <lineage>
        <taxon>Bacteria</taxon>
        <taxon>Pseudomonadati</taxon>
        <taxon>Pseudomonadota</taxon>
        <taxon>Gammaproteobacteria</taxon>
        <taxon>Lysobacterales</taxon>
        <taxon>Lysobacteraceae</taxon>
        <taxon>Pseudoxanthomonas</taxon>
    </lineage>
</organism>
<dbReference type="NCBIfam" id="TIGR00254">
    <property type="entry name" value="GGDEF"/>
    <property type="match status" value="1"/>
</dbReference>
<comment type="cofactor">
    <cofactor evidence="1">
        <name>Mg(2+)</name>
        <dbReference type="ChEBI" id="CHEBI:18420"/>
    </cofactor>
</comment>
<dbReference type="PANTHER" id="PTHR45138">
    <property type="entry name" value="REGULATORY COMPONENTS OF SENSORY TRANSDUCTION SYSTEM"/>
    <property type="match status" value="1"/>
</dbReference>
<protein>
    <recommendedName>
        <fullName evidence="2">diguanylate cyclase</fullName>
        <ecNumber evidence="2">2.7.7.65</ecNumber>
    </recommendedName>
</protein>
<dbReference type="InterPro" id="IPR050469">
    <property type="entry name" value="Diguanylate_Cyclase"/>
</dbReference>
<feature type="transmembrane region" description="Helical" evidence="5">
    <location>
        <begin position="40"/>
        <end position="59"/>
    </location>
</feature>
<feature type="domain" description="GGDEF" evidence="6">
    <location>
        <begin position="238"/>
        <end position="369"/>
    </location>
</feature>
<dbReference type="STRING" id="428993.SAMN06296058_0429"/>
<evidence type="ECO:0000259" key="6">
    <source>
        <dbReference type="PROSITE" id="PS50887"/>
    </source>
</evidence>
<name>A0A1T5J116_9GAMM</name>
<sequence>MARLLHENPPNGDRSQNDLPLERANRIDEQNRTRFGWRTYRMRMLGLALGAICVGAVLLEHHDSLGLWALLIFNGFIWPHLAYWRVQRSQEPVQDEYRNLTFDAAMGGFWIAAMQFDALPSALLMVMLTMDKVIIGGPRFGARTLGAMILTCLASSAAWGFAFQPMTSYPVVVACLPFLAIYPMAIGFATHSLSRKAHEQKQTLEKMARFDAATGLMNRQQWLYAVSIEMRRYQRYQRPSVLVLIDIDRFKQINDTRGHTVGDSVVEEFARLMKACLRDTDTGGRYGGDEFGIVMPDCRWEEAIVAAERLRRQVAAYAFTRDGLRCTVSIGLAELNPSIDSVSEWIDAADQGLYAAKRRGRDCIVVAPSPRSAAA</sequence>
<keyword evidence="5" id="KW-1133">Transmembrane helix</keyword>
<feature type="transmembrane region" description="Helical" evidence="5">
    <location>
        <begin position="104"/>
        <end position="128"/>
    </location>
</feature>
<dbReference type="Gene3D" id="3.30.70.270">
    <property type="match status" value="1"/>
</dbReference>
<dbReference type="PROSITE" id="PS50887">
    <property type="entry name" value="GGDEF"/>
    <property type="match status" value="1"/>
</dbReference>
<evidence type="ECO:0000313" key="8">
    <source>
        <dbReference type="Proteomes" id="UP000190341"/>
    </source>
</evidence>
<dbReference type="InterPro" id="IPR043128">
    <property type="entry name" value="Rev_trsase/Diguanyl_cyclase"/>
</dbReference>